<dbReference type="Pfam" id="PF13416">
    <property type="entry name" value="SBP_bac_8"/>
    <property type="match status" value="1"/>
</dbReference>
<evidence type="ECO:0000256" key="2">
    <source>
        <dbReference type="ARBA" id="ARBA00008520"/>
    </source>
</evidence>
<dbReference type="CDD" id="cd13585">
    <property type="entry name" value="PBP2_TMBP_like"/>
    <property type="match status" value="1"/>
</dbReference>
<evidence type="ECO:0000256" key="5">
    <source>
        <dbReference type="SAM" id="SignalP"/>
    </source>
</evidence>
<sequence>MKVAAAVASTTVLALGLTACGGSGGSSGSSSSGGVTTMTWQMWSGSEIETETLNHLSEMVTQANPDIKLTIQTSTFPDYWTKLAAQASGGDVGCILGVQGPRAPSITSLMLPLEQSKLEAAGIKMSEFNPAISQALQSDGQQIAIPYDFGPLVVFYNKDLFAKAGLKEPSTTWTVDEFEADARKLTTGGKNGYGMFPTVDQFAAWTLTRTGQQPIDASGKLQIDTPGMVDTFSWLQGLQKDGVIPQLPATTDTNAALNEYIAGNTAMVVDGPWQYGNIVKTAKFKPGVAVIPVGAGGGTSHIAGSGYGVSKSCKTPDAALKAIATITGPEAEKYLGEAGRAYPARTAQSDAWYVGDLKEAKPALDAAIAKSEPFHSSPTLTQIQTVFQQYGIPALNGQQPAADFLKQVQQQAGGQ</sequence>
<name>A0A1H9B1L3_9ACTN</name>
<comment type="subcellular location">
    <subcellularLocation>
        <location evidence="1">Cell envelope</location>
    </subcellularLocation>
</comment>
<keyword evidence="7" id="KW-1185">Reference proteome</keyword>
<proteinExistence type="inferred from homology"/>
<dbReference type="InterPro" id="IPR050490">
    <property type="entry name" value="Bact_solute-bd_prot1"/>
</dbReference>
<dbReference type="GO" id="GO:0030313">
    <property type="term" value="C:cell envelope"/>
    <property type="evidence" value="ECO:0007669"/>
    <property type="project" value="UniProtKB-SubCell"/>
</dbReference>
<dbReference type="EMBL" id="FOFA01000001">
    <property type="protein sequence ID" value="SEP82749.1"/>
    <property type="molecule type" value="Genomic_DNA"/>
</dbReference>
<feature type="chain" id="PRO_5038815961" evidence="5">
    <location>
        <begin position="20"/>
        <end position="415"/>
    </location>
</feature>
<dbReference type="STRING" id="1036181.SAMN05421756_101806"/>
<dbReference type="Proteomes" id="UP000198504">
    <property type="component" value="Unassembled WGS sequence"/>
</dbReference>
<evidence type="ECO:0000313" key="6">
    <source>
        <dbReference type="EMBL" id="SEP82749.1"/>
    </source>
</evidence>
<dbReference type="PROSITE" id="PS51257">
    <property type="entry name" value="PROKAR_LIPOPROTEIN"/>
    <property type="match status" value="1"/>
</dbReference>
<evidence type="ECO:0000256" key="3">
    <source>
        <dbReference type="ARBA" id="ARBA00022448"/>
    </source>
</evidence>
<dbReference type="PANTHER" id="PTHR43649:SF31">
    <property type="entry name" value="SN-GLYCEROL-3-PHOSPHATE-BINDING PERIPLASMIC PROTEIN UGPB"/>
    <property type="match status" value="1"/>
</dbReference>
<evidence type="ECO:0000313" key="7">
    <source>
        <dbReference type="Proteomes" id="UP000198504"/>
    </source>
</evidence>
<accession>A0A1H9B1L3</accession>
<dbReference type="Gene3D" id="3.40.190.10">
    <property type="entry name" value="Periplasmic binding protein-like II"/>
    <property type="match status" value="1"/>
</dbReference>
<keyword evidence="6" id="KW-0762">Sugar transport</keyword>
<dbReference type="AlphaFoldDB" id="A0A1H9B1L3"/>
<reference evidence="7" key="1">
    <citation type="submission" date="2016-10" db="EMBL/GenBank/DDBJ databases">
        <authorList>
            <person name="Varghese N."/>
            <person name="Submissions S."/>
        </authorList>
    </citation>
    <scope>NUCLEOTIDE SEQUENCE [LARGE SCALE GENOMIC DNA]</scope>
    <source>
        <strain evidence="7">CGMCC 4.6856</strain>
    </source>
</reference>
<organism evidence="6 7">
    <name type="scientific">Microlunatus flavus</name>
    <dbReference type="NCBI Taxonomy" id="1036181"/>
    <lineage>
        <taxon>Bacteria</taxon>
        <taxon>Bacillati</taxon>
        <taxon>Actinomycetota</taxon>
        <taxon>Actinomycetes</taxon>
        <taxon>Propionibacteriales</taxon>
        <taxon>Propionibacteriaceae</taxon>
        <taxon>Microlunatus</taxon>
    </lineage>
</organism>
<comment type="similarity">
    <text evidence="2">Belongs to the bacterial solute-binding protein 1 family.</text>
</comment>
<dbReference type="PANTHER" id="PTHR43649">
    <property type="entry name" value="ARABINOSE-BINDING PROTEIN-RELATED"/>
    <property type="match status" value="1"/>
</dbReference>
<feature type="signal peptide" evidence="5">
    <location>
        <begin position="1"/>
        <end position="19"/>
    </location>
</feature>
<evidence type="ECO:0000256" key="1">
    <source>
        <dbReference type="ARBA" id="ARBA00004196"/>
    </source>
</evidence>
<dbReference type="InterPro" id="IPR006059">
    <property type="entry name" value="SBP"/>
</dbReference>
<protein>
    <submittedName>
        <fullName evidence="6">Multiple sugar transport system substrate-binding protein</fullName>
    </submittedName>
</protein>
<keyword evidence="4 5" id="KW-0732">Signal</keyword>
<keyword evidence="3" id="KW-0813">Transport</keyword>
<evidence type="ECO:0000256" key="4">
    <source>
        <dbReference type="ARBA" id="ARBA00022729"/>
    </source>
</evidence>
<dbReference type="SUPFAM" id="SSF53850">
    <property type="entry name" value="Periplasmic binding protein-like II"/>
    <property type="match status" value="1"/>
</dbReference>
<gene>
    <name evidence="6" type="ORF">SAMN05421756_101806</name>
</gene>